<protein>
    <submittedName>
        <fullName evidence="4">L-fuculose phosphate aldolase</fullName>
        <ecNumber evidence="4">4.1.2.17</ecNumber>
    </submittedName>
</protein>
<dbReference type="SMART" id="SM01007">
    <property type="entry name" value="Aldolase_II"/>
    <property type="match status" value="1"/>
</dbReference>
<evidence type="ECO:0000256" key="2">
    <source>
        <dbReference type="ARBA" id="ARBA00023239"/>
    </source>
</evidence>
<dbReference type="OrthoDB" id="9786287at2"/>
<dbReference type="Gene3D" id="3.40.225.10">
    <property type="entry name" value="Class II aldolase/adducin N-terminal domain"/>
    <property type="match status" value="1"/>
</dbReference>
<evidence type="ECO:0000313" key="5">
    <source>
        <dbReference type="Proteomes" id="UP000033956"/>
    </source>
</evidence>
<dbReference type="InterPro" id="IPR050197">
    <property type="entry name" value="Aldolase_class_II_sugar_metab"/>
</dbReference>
<dbReference type="SUPFAM" id="SSF53639">
    <property type="entry name" value="AraD/HMP-PK domain-like"/>
    <property type="match status" value="1"/>
</dbReference>
<dbReference type="GO" id="GO:0046872">
    <property type="term" value="F:metal ion binding"/>
    <property type="evidence" value="ECO:0007669"/>
    <property type="project" value="UniProtKB-KW"/>
</dbReference>
<sequence length="199" mass="21029">MTGTDSRLRADVVGVAHSLFARGYTHGSTGNVSARTERGILVTPTGVSLGVVTPEDLSLIDLDGTHLDGPAPTKEAFLHAAVLAARPQDGAVVHTHSLYSAALSALAGLDERDVLPRLTAYYTMRIERLPLLPYYAPGDDGLGPLARAEAASTNALLLRNHGPVVSAKDVRAAADALEELEQTARLHFITSGRELHLVP</sequence>
<dbReference type="GO" id="GO:0019323">
    <property type="term" value="P:pentose catabolic process"/>
    <property type="evidence" value="ECO:0007669"/>
    <property type="project" value="TreeGrafter"/>
</dbReference>
<keyword evidence="2 4" id="KW-0456">Lyase</keyword>
<keyword evidence="1" id="KW-0479">Metal-binding</keyword>
<dbReference type="InterPro" id="IPR036409">
    <property type="entry name" value="Aldolase_II/adducin_N_sf"/>
</dbReference>
<gene>
    <name evidence="4" type="primary">fucA</name>
    <name evidence="4" type="ORF">RS81_00612</name>
</gene>
<accession>A0A0M2HC18</accession>
<dbReference type="GO" id="GO:0005829">
    <property type="term" value="C:cytosol"/>
    <property type="evidence" value="ECO:0007669"/>
    <property type="project" value="TreeGrafter"/>
</dbReference>
<proteinExistence type="predicted"/>
<evidence type="ECO:0000259" key="3">
    <source>
        <dbReference type="SMART" id="SM01007"/>
    </source>
</evidence>
<dbReference type="Proteomes" id="UP000033956">
    <property type="component" value="Unassembled WGS sequence"/>
</dbReference>
<dbReference type="RefSeq" id="WP_045274610.1">
    <property type="nucleotide sequence ID" value="NZ_BAAAUP010000003.1"/>
</dbReference>
<dbReference type="STRING" id="92835.RS81_00612"/>
<dbReference type="InterPro" id="IPR001303">
    <property type="entry name" value="Aldolase_II/adducin_N"/>
</dbReference>
<reference evidence="4 5" key="1">
    <citation type="submission" date="2015-02" db="EMBL/GenBank/DDBJ databases">
        <title>Draft genome sequences of ten Microbacterium spp. with emphasis on heavy metal contaminated environments.</title>
        <authorList>
            <person name="Corretto E."/>
        </authorList>
    </citation>
    <scope>NUCLEOTIDE SEQUENCE [LARGE SCALE GENOMIC DNA]</scope>
    <source>
        <strain evidence="4 5">DSM 12510</strain>
    </source>
</reference>
<comment type="caution">
    <text evidence="4">The sequence shown here is derived from an EMBL/GenBank/DDBJ whole genome shotgun (WGS) entry which is preliminary data.</text>
</comment>
<dbReference type="EC" id="4.1.2.17" evidence="4"/>
<feature type="domain" description="Class II aldolase/adducin N-terminal" evidence="3">
    <location>
        <begin position="10"/>
        <end position="188"/>
    </location>
</feature>
<dbReference type="Pfam" id="PF00596">
    <property type="entry name" value="Aldolase_II"/>
    <property type="match status" value="1"/>
</dbReference>
<evidence type="ECO:0000256" key="1">
    <source>
        <dbReference type="ARBA" id="ARBA00022723"/>
    </source>
</evidence>
<name>A0A0M2HC18_9MICO</name>
<evidence type="ECO:0000313" key="4">
    <source>
        <dbReference type="EMBL" id="KJL44037.1"/>
    </source>
</evidence>
<dbReference type="AlphaFoldDB" id="A0A0M2HC18"/>
<dbReference type="PATRIC" id="fig|92835.4.peg.628"/>
<keyword evidence="5" id="KW-1185">Reference proteome</keyword>
<dbReference type="EMBL" id="JYIZ01000033">
    <property type="protein sequence ID" value="KJL44037.1"/>
    <property type="molecule type" value="Genomic_DNA"/>
</dbReference>
<dbReference type="PANTHER" id="PTHR22789:SF0">
    <property type="entry name" value="3-OXO-TETRONATE 4-PHOSPHATE DECARBOXYLASE-RELATED"/>
    <property type="match status" value="1"/>
</dbReference>
<dbReference type="GO" id="GO:0008738">
    <property type="term" value="F:L-fuculose-phosphate aldolase activity"/>
    <property type="evidence" value="ECO:0007669"/>
    <property type="project" value="UniProtKB-EC"/>
</dbReference>
<organism evidence="4 5">
    <name type="scientific">Microbacterium terrae</name>
    <dbReference type="NCBI Taxonomy" id="69369"/>
    <lineage>
        <taxon>Bacteria</taxon>
        <taxon>Bacillati</taxon>
        <taxon>Actinomycetota</taxon>
        <taxon>Actinomycetes</taxon>
        <taxon>Micrococcales</taxon>
        <taxon>Microbacteriaceae</taxon>
        <taxon>Microbacterium</taxon>
    </lineage>
</organism>
<dbReference type="PANTHER" id="PTHR22789">
    <property type="entry name" value="FUCULOSE PHOSPHATE ALDOLASE"/>
    <property type="match status" value="1"/>
</dbReference>